<feature type="region of interest" description="Disordered" evidence="1">
    <location>
        <begin position="461"/>
        <end position="581"/>
    </location>
</feature>
<feature type="compositionally biased region" description="Gly residues" evidence="1">
    <location>
        <begin position="564"/>
        <end position="575"/>
    </location>
</feature>
<keyword evidence="2" id="KW-0812">Transmembrane</keyword>
<evidence type="ECO:0000256" key="1">
    <source>
        <dbReference type="SAM" id="MobiDB-lite"/>
    </source>
</evidence>
<feature type="transmembrane region" description="Helical" evidence="2">
    <location>
        <begin position="324"/>
        <end position="348"/>
    </location>
</feature>
<keyword evidence="2" id="KW-0472">Membrane</keyword>
<proteinExistence type="predicted"/>
<protein>
    <submittedName>
        <fullName evidence="3">Uncharacterized protein</fullName>
    </submittedName>
</protein>
<evidence type="ECO:0000256" key="2">
    <source>
        <dbReference type="SAM" id="Phobius"/>
    </source>
</evidence>
<name>A0A2K0UTC6_GIBNY</name>
<keyword evidence="2" id="KW-1133">Transmembrane helix</keyword>
<dbReference type="AlphaFoldDB" id="A0A2K0UTC6"/>
<evidence type="ECO:0000313" key="4">
    <source>
        <dbReference type="Proteomes" id="UP000236664"/>
    </source>
</evidence>
<dbReference type="Proteomes" id="UP000236664">
    <property type="component" value="Unassembled WGS sequence"/>
</dbReference>
<evidence type="ECO:0000313" key="3">
    <source>
        <dbReference type="EMBL" id="PNP61032.1"/>
    </source>
</evidence>
<comment type="caution">
    <text evidence="3">The sequence shown here is derived from an EMBL/GenBank/DDBJ whole genome shotgun (WGS) entry which is preliminary data.</text>
</comment>
<gene>
    <name evidence="3" type="ORF">FNYG_14120</name>
</gene>
<feature type="compositionally biased region" description="Basic and acidic residues" evidence="1">
    <location>
        <begin position="461"/>
        <end position="500"/>
    </location>
</feature>
<keyword evidence="4" id="KW-1185">Reference proteome</keyword>
<feature type="compositionally biased region" description="Basic and acidic residues" evidence="1">
    <location>
        <begin position="522"/>
        <end position="542"/>
    </location>
</feature>
<reference evidence="3 4" key="1">
    <citation type="submission" date="2017-06" db="EMBL/GenBank/DDBJ databases">
        <title>Genome of Fusarium nygamai isolate CS10214.</title>
        <authorList>
            <person name="Gardiner D.M."/>
            <person name="Obanor F."/>
            <person name="Kazan K."/>
        </authorList>
    </citation>
    <scope>NUCLEOTIDE SEQUENCE [LARGE SCALE GENOMIC DNA]</scope>
    <source>
        <strain evidence="3 4">CS10214</strain>
    </source>
</reference>
<dbReference type="OrthoDB" id="4850485at2759"/>
<accession>A0A2K0UTC6</accession>
<sequence length="581" mass="62999">MSSITADPPTDPTTNPIATITNNLGFDVDIYDVFIPNTAKPEALTYTKVDTVRNGTSAKKVQTNRSYSQLQAMRTGNIEALNNNYYKQFPVAVLVVTPFTSNVFTLTKDMQQGMEQSFKFIKFSQANPTSQLATDFRTALGDKSSQETAVNEFFKNTGSFKLCTLSSWTAVFGWQTQFTSPWQGTYYLYSLGSSTAGSSSAPALVATLVIISSVDINSAVLTMANTDNENTEVEMGGNGTIQEKDPGTSNISLALAPAWLNVSQASQQDGKTVYKYLIGAAFTGTINGINVAGNLNELSIPDPSDSSQDASDKNSANKLSIGSIASIVGMLTGTLGVAASIGMVYFMWKSYKQAEDQKKLDAQEGAKNKADANKREREAEELFLRDETPEVKEKTAKLEADVGPKVKDGYRVVSQAEKAQTQVREGITMENNVVSVLENSPANESIEKLGDAVRNFKGKTRDALNKDLTPEQRQKLQDSATDDAKDIGVKSQEVLKDQEGRISQQNAKLLHNTQEATQRTRQQAEARDKAQKDIEQRDKAESEENVDESQFEDAKKQDNEVEGGETGGGGGGGGTEVTIGK</sequence>
<dbReference type="EMBL" id="MTQA01000317">
    <property type="protein sequence ID" value="PNP61032.1"/>
    <property type="molecule type" value="Genomic_DNA"/>
</dbReference>
<organism evidence="3 4">
    <name type="scientific">Gibberella nygamai</name>
    <name type="common">Bean root rot disease fungus</name>
    <name type="synonym">Fusarium nygamai</name>
    <dbReference type="NCBI Taxonomy" id="42673"/>
    <lineage>
        <taxon>Eukaryota</taxon>
        <taxon>Fungi</taxon>
        <taxon>Dikarya</taxon>
        <taxon>Ascomycota</taxon>
        <taxon>Pezizomycotina</taxon>
        <taxon>Sordariomycetes</taxon>
        <taxon>Hypocreomycetidae</taxon>
        <taxon>Hypocreales</taxon>
        <taxon>Nectriaceae</taxon>
        <taxon>Fusarium</taxon>
        <taxon>Fusarium fujikuroi species complex</taxon>
    </lineage>
</organism>